<dbReference type="SUPFAM" id="SSF55874">
    <property type="entry name" value="ATPase domain of HSP90 chaperone/DNA topoisomerase II/histidine kinase"/>
    <property type="match status" value="1"/>
</dbReference>
<keyword evidence="1" id="KW-0808">Transferase</keyword>
<evidence type="ECO:0000313" key="3">
    <source>
        <dbReference type="EMBL" id="SVC12836.1"/>
    </source>
</evidence>
<dbReference type="InterPro" id="IPR036890">
    <property type="entry name" value="HATPase_C_sf"/>
</dbReference>
<accession>A0A382JM61</accession>
<dbReference type="PANTHER" id="PTHR35526">
    <property type="entry name" value="ANTI-SIGMA-F FACTOR RSBW-RELATED"/>
    <property type="match status" value="1"/>
</dbReference>
<evidence type="ECO:0000256" key="1">
    <source>
        <dbReference type="ARBA" id="ARBA00022527"/>
    </source>
</evidence>
<keyword evidence="1" id="KW-0418">Kinase</keyword>
<dbReference type="PANTHER" id="PTHR35526:SF3">
    <property type="entry name" value="ANTI-SIGMA-F FACTOR RSBW"/>
    <property type="match status" value="1"/>
</dbReference>
<protein>
    <recommendedName>
        <fullName evidence="2">Histidine kinase/HSP90-like ATPase domain-containing protein</fullName>
    </recommendedName>
</protein>
<reference evidence="3" key="1">
    <citation type="submission" date="2018-05" db="EMBL/GenBank/DDBJ databases">
        <authorList>
            <person name="Lanie J.A."/>
            <person name="Ng W.-L."/>
            <person name="Kazmierczak K.M."/>
            <person name="Andrzejewski T.M."/>
            <person name="Davidsen T.M."/>
            <person name="Wayne K.J."/>
            <person name="Tettelin H."/>
            <person name="Glass J.I."/>
            <person name="Rusch D."/>
            <person name="Podicherti R."/>
            <person name="Tsui H.-C.T."/>
            <person name="Winkler M.E."/>
        </authorList>
    </citation>
    <scope>NUCLEOTIDE SEQUENCE</scope>
</reference>
<proteinExistence type="predicted"/>
<dbReference type="GO" id="GO:0004674">
    <property type="term" value="F:protein serine/threonine kinase activity"/>
    <property type="evidence" value="ECO:0007669"/>
    <property type="project" value="UniProtKB-KW"/>
</dbReference>
<dbReference type="InterPro" id="IPR003594">
    <property type="entry name" value="HATPase_dom"/>
</dbReference>
<evidence type="ECO:0000259" key="2">
    <source>
        <dbReference type="Pfam" id="PF13581"/>
    </source>
</evidence>
<dbReference type="CDD" id="cd16936">
    <property type="entry name" value="HATPase_RsbW-like"/>
    <property type="match status" value="1"/>
</dbReference>
<organism evidence="3">
    <name type="scientific">marine metagenome</name>
    <dbReference type="NCBI Taxonomy" id="408172"/>
    <lineage>
        <taxon>unclassified sequences</taxon>
        <taxon>metagenomes</taxon>
        <taxon>ecological metagenomes</taxon>
    </lineage>
</organism>
<dbReference type="Gene3D" id="3.30.565.10">
    <property type="entry name" value="Histidine kinase-like ATPase, C-terminal domain"/>
    <property type="match status" value="1"/>
</dbReference>
<feature type="domain" description="Histidine kinase/HSP90-like ATPase" evidence="2">
    <location>
        <begin position="19"/>
        <end position="133"/>
    </location>
</feature>
<sequence length="135" mass="14932">MKTDDVDLSIPMLPDMELTATTVAESLGAFIGLETTKIDEVKMALIEACINAFEHSRSSERRIDLSFKISDKALTITISDGGDGFDMDDALRRIEEKRDKGEKRGWGLTLIAELMDEVDIASSPSGTLVKMSKYR</sequence>
<keyword evidence="1" id="KW-0723">Serine/threonine-protein kinase</keyword>
<dbReference type="EMBL" id="UINC01075037">
    <property type="protein sequence ID" value="SVC12836.1"/>
    <property type="molecule type" value="Genomic_DNA"/>
</dbReference>
<dbReference type="Pfam" id="PF13581">
    <property type="entry name" value="HATPase_c_2"/>
    <property type="match status" value="1"/>
</dbReference>
<gene>
    <name evidence="3" type="ORF">METZ01_LOCUS265690</name>
</gene>
<dbReference type="InterPro" id="IPR050267">
    <property type="entry name" value="Anti-sigma-factor_SerPK"/>
</dbReference>
<name>A0A382JM61_9ZZZZ</name>
<dbReference type="AlphaFoldDB" id="A0A382JM61"/>